<feature type="signal peptide" evidence="6">
    <location>
        <begin position="1"/>
        <end position="17"/>
    </location>
</feature>
<keyword evidence="2" id="KW-0540">Nuclease</keyword>
<name>A0ABW3JH96_9FLAO</name>
<keyword evidence="4" id="KW-0378">Hydrolase</keyword>
<keyword evidence="9" id="KW-1185">Reference proteome</keyword>
<comment type="caution">
    <text evidence="8">The sequence shown here is derived from an EMBL/GenBank/DDBJ whole genome shotgun (WGS) entry which is preliminary data.</text>
</comment>
<dbReference type="InterPro" id="IPR026444">
    <property type="entry name" value="Secre_tail"/>
</dbReference>
<dbReference type="Proteomes" id="UP001597061">
    <property type="component" value="Unassembled WGS sequence"/>
</dbReference>
<dbReference type="NCBIfam" id="TIGR04183">
    <property type="entry name" value="Por_Secre_tail"/>
    <property type="match status" value="1"/>
</dbReference>
<evidence type="ECO:0000256" key="5">
    <source>
        <dbReference type="SAM" id="MobiDB-lite"/>
    </source>
</evidence>
<evidence type="ECO:0000256" key="6">
    <source>
        <dbReference type="SAM" id="SignalP"/>
    </source>
</evidence>
<feature type="domain" description="Secretion system C-terminal sorting" evidence="7">
    <location>
        <begin position="288"/>
        <end position="359"/>
    </location>
</feature>
<protein>
    <submittedName>
        <fullName evidence="8">Endonuclease</fullName>
    </submittedName>
</protein>
<organism evidence="8 9">
    <name type="scientific">Mariniflexile jejuense</name>
    <dbReference type="NCBI Taxonomy" id="1173582"/>
    <lineage>
        <taxon>Bacteria</taxon>
        <taxon>Pseudomonadati</taxon>
        <taxon>Bacteroidota</taxon>
        <taxon>Flavobacteriia</taxon>
        <taxon>Flavobacteriales</taxon>
        <taxon>Flavobacteriaceae</taxon>
        <taxon>Mariniflexile</taxon>
    </lineage>
</organism>
<gene>
    <name evidence="8" type="ORF">ACFQ1R_05850</name>
</gene>
<accession>A0ABW3JH96</accession>
<comment type="similarity">
    <text evidence="1">Belongs to the EndA/NucM nuclease family.</text>
</comment>
<evidence type="ECO:0000256" key="3">
    <source>
        <dbReference type="ARBA" id="ARBA00022729"/>
    </source>
</evidence>
<dbReference type="Pfam" id="PF04231">
    <property type="entry name" value="Endonuclease_1"/>
    <property type="match status" value="1"/>
</dbReference>
<dbReference type="RefSeq" id="WP_379925189.1">
    <property type="nucleotide sequence ID" value="NZ_JBHTJI010000001.1"/>
</dbReference>
<dbReference type="Pfam" id="PF18962">
    <property type="entry name" value="Por_Secre_tail"/>
    <property type="match status" value="1"/>
</dbReference>
<dbReference type="SUPFAM" id="SSF54060">
    <property type="entry name" value="His-Me finger endonucleases"/>
    <property type="match status" value="1"/>
</dbReference>
<keyword evidence="3 6" id="KW-0732">Signal</keyword>
<evidence type="ECO:0000256" key="2">
    <source>
        <dbReference type="ARBA" id="ARBA00022722"/>
    </source>
</evidence>
<dbReference type="GO" id="GO:0004519">
    <property type="term" value="F:endonuclease activity"/>
    <property type="evidence" value="ECO:0007669"/>
    <property type="project" value="UniProtKB-KW"/>
</dbReference>
<feature type="compositionally biased region" description="Polar residues" evidence="5">
    <location>
        <begin position="100"/>
        <end position="110"/>
    </location>
</feature>
<reference evidence="9" key="1">
    <citation type="journal article" date="2019" name="Int. J. Syst. Evol. Microbiol.">
        <title>The Global Catalogue of Microorganisms (GCM) 10K type strain sequencing project: providing services to taxonomists for standard genome sequencing and annotation.</title>
        <authorList>
            <consortium name="The Broad Institute Genomics Platform"/>
            <consortium name="The Broad Institute Genome Sequencing Center for Infectious Disease"/>
            <person name="Wu L."/>
            <person name="Ma J."/>
        </authorList>
    </citation>
    <scope>NUCLEOTIDE SEQUENCE [LARGE SCALE GENOMIC DNA]</scope>
    <source>
        <strain evidence="9">CCUG 62414</strain>
    </source>
</reference>
<evidence type="ECO:0000313" key="8">
    <source>
        <dbReference type="EMBL" id="MFD0989611.1"/>
    </source>
</evidence>
<dbReference type="PANTHER" id="PTHR33607:SF2">
    <property type="entry name" value="ENDONUCLEASE-1"/>
    <property type="match status" value="1"/>
</dbReference>
<sequence>MKHFYFLFLLTTYYTFAQLTPPANLQSYYNGVDFNKTGTNLFNDLAVTTASKHTNYITYSNVWEADKITDEDPANSNNVLLIYGYNDNDGNYITDRSRSKTLNGGTQGTDWNREHTFPNSLAVPSLDDSGSNVPPYADAHNLRPSDVRMNNNRGNLLFAAGSGNSGNVSGNWYPGDEWKGDVARIIMYMYLRYGTQCKPSYTAVGTTNSVDSNMINLLLQWNAEDQVSTIEDNRNTYHGNASNTYGQGNRNPFIDNPYLATLIWGGTSAQNRWSSLSTKNIAIIDFSMYPNPTKENLLNIVTSNYSANLNIEIYNILGASVLKQKLNNNAKEINISTLKSGIYLVKLQSETGSITKKLVKN</sequence>
<dbReference type="EMBL" id="JBHTJI010000001">
    <property type="protein sequence ID" value="MFD0989611.1"/>
    <property type="molecule type" value="Genomic_DNA"/>
</dbReference>
<dbReference type="InterPro" id="IPR007346">
    <property type="entry name" value="Endonuclease-I"/>
</dbReference>
<proteinExistence type="inferred from homology"/>
<feature type="chain" id="PRO_5045457902" evidence="6">
    <location>
        <begin position="18"/>
        <end position="361"/>
    </location>
</feature>
<dbReference type="PANTHER" id="PTHR33607">
    <property type="entry name" value="ENDONUCLEASE-1"/>
    <property type="match status" value="1"/>
</dbReference>
<evidence type="ECO:0000313" key="9">
    <source>
        <dbReference type="Proteomes" id="UP001597061"/>
    </source>
</evidence>
<dbReference type="InterPro" id="IPR044925">
    <property type="entry name" value="His-Me_finger_sf"/>
</dbReference>
<keyword evidence="8" id="KW-0255">Endonuclease</keyword>
<feature type="region of interest" description="Disordered" evidence="5">
    <location>
        <begin position="96"/>
        <end position="115"/>
    </location>
</feature>
<evidence type="ECO:0000259" key="7">
    <source>
        <dbReference type="Pfam" id="PF18962"/>
    </source>
</evidence>
<evidence type="ECO:0000256" key="4">
    <source>
        <dbReference type="ARBA" id="ARBA00022801"/>
    </source>
</evidence>
<evidence type="ECO:0000256" key="1">
    <source>
        <dbReference type="ARBA" id="ARBA00006429"/>
    </source>
</evidence>